<dbReference type="OrthoDB" id="162303at2"/>
<organism evidence="9 10">
    <name type="scientific">Aeromicrobium fastidiosum</name>
    <dbReference type="NCBI Taxonomy" id="52699"/>
    <lineage>
        <taxon>Bacteria</taxon>
        <taxon>Bacillati</taxon>
        <taxon>Actinomycetota</taxon>
        <taxon>Actinomycetes</taxon>
        <taxon>Propionibacteriales</taxon>
        <taxon>Nocardioidaceae</taxon>
        <taxon>Aeromicrobium</taxon>
    </lineage>
</organism>
<feature type="transmembrane region" description="Helical" evidence="7">
    <location>
        <begin position="170"/>
        <end position="187"/>
    </location>
</feature>
<evidence type="ECO:0000259" key="8">
    <source>
        <dbReference type="Pfam" id="PF09335"/>
    </source>
</evidence>
<proteinExistence type="inferred from homology"/>
<dbReference type="EMBL" id="SDPP02000004">
    <property type="protein sequence ID" value="KAA1374950.1"/>
    <property type="molecule type" value="Genomic_DNA"/>
</dbReference>
<feature type="domain" description="VTT" evidence="8">
    <location>
        <begin position="34"/>
        <end position="158"/>
    </location>
</feature>
<keyword evidence="3" id="KW-1003">Cell membrane</keyword>
<dbReference type="AlphaFoldDB" id="A0A641AKW0"/>
<evidence type="ECO:0000256" key="4">
    <source>
        <dbReference type="ARBA" id="ARBA00022692"/>
    </source>
</evidence>
<accession>A0A641AKW0</accession>
<gene>
    <name evidence="9" type="ORF">ESP62_014455</name>
</gene>
<feature type="transmembrane region" description="Helical" evidence="7">
    <location>
        <begin position="142"/>
        <end position="164"/>
    </location>
</feature>
<keyword evidence="4 7" id="KW-0812">Transmembrane</keyword>
<evidence type="ECO:0000256" key="6">
    <source>
        <dbReference type="ARBA" id="ARBA00023136"/>
    </source>
</evidence>
<keyword evidence="6 7" id="KW-0472">Membrane</keyword>
<evidence type="ECO:0000256" key="2">
    <source>
        <dbReference type="ARBA" id="ARBA00010792"/>
    </source>
</evidence>
<keyword evidence="10" id="KW-1185">Reference proteome</keyword>
<feature type="transmembrane region" description="Helical" evidence="7">
    <location>
        <begin position="7"/>
        <end position="27"/>
    </location>
</feature>
<evidence type="ECO:0000256" key="7">
    <source>
        <dbReference type="SAM" id="Phobius"/>
    </source>
</evidence>
<dbReference type="InterPro" id="IPR051311">
    <property type="entry name" value="DedA_domain"/>
</dbReference>
<dbReference type="PANTHER" id="PTHR42709:SF6">
    <property type="entry name" value="UNDECAPRENYL PHOSPHATE TRANSPORTER A"/>
    <property type="match status" value="1"/>
</dbReference>
<evidence type="ECO:0000313" key="9">
    <source>
        <dbReference type="EMBL" id="KAA1374950.1"/>
    </source>
</evidence>
<sequence length="202" mass="21063">MDGISDFVLGLAGSPWVYLVVLAFAAVDAFFPPIPSESAIVALAAFSASSGQPDLVLLGLAAVGGALIGDHAAYGVGRWLGTDRFAILRRPAAVELIERAEAELDKRAASLILTARFIPVGRVAVNVTAGATRFRYHRFAPLAVMAATAWATYCVLVGLLAGSWVKDQPLLGAAGAIVFALLAGIVIDKLLARHRKRAANAS</sequence>
<dbReference type="Proteomes" id="UP001515100">
    <property type="component" value="Unassembled WGS sequence"/>
</dbReference>
<comment type="similarity">
    <text evidence="2">Belongs to the DedA family.</text>
</comment>
<reference evidence="9" key="1">
    <citation type="submission" date="2019-09" db="EMBL/GenBank/DDBJ databases">
        <authorList>
            <person name="Li J."/>
        </authorList>
    </citation>
    <scope>NUCLEOTIDE SEQUENCE [LARGE SCALE GENOMIC DNA]</scope>
    <source>
        <strain evidence="9">NRBC 14897</strain>
    </source>
</reference>
<keyword evidence="5 7" id="KW-1133">Transmembrane helix</keyword>
<protein>
    <submittedName>
        <fullName evidence="9">DedA family protein</fullName>
    </submittedName>
</protein>
<name>A0A641AKW0_9ACTN</name>
<dbReference type="Pfam" id="PF09335">
    <property type="entry name" value="VTT_dom"/>
    <property type="match status" value="1"/>
</dbReference>
<evidence type="ECO:0000256" key="5">
    <source>
        <dbReference type="ARBA" id="ARBA00022989"/>
    </source>
</evidence>
<dbReference type="GO" id="GO:0005886">
    <property type="term" value="C:plasma membrane"/>
    <property type="evidence" value="ECO:0007669"/>
    <property type="project" value="UniProtKB-SubCell"/>
</dbReference>
<comment type="subcellular location">
    <subcellularLocation>
        <location evidence="1">Cell membrane</location>
        <topology evidence="1">Multi-pass membrane protein</topology>
    </subcellularLocation>
</comment>
<dbReference type="PANTHER" id="PTHR42709">
    <property type="entry name" value="ALKALINE PHOSPHATASE LIKE PROTEIN"/>
    <property type="match status" value="1"/>
</dbReference>
<dbReference type="InterPro" id="IPR032816">
    <property type="entry name" value="VTT_dom"/>
</dbReference>
<evidence type="ECO:0000256" key="3">
    <source>
        <dbReference type="ARBA" id="ARBA00022475"/>
    </source>
</evidence>
<feature type="transmembrane region" description="Helical" evidence="7">
    <location>
        <begin position="55"/>
        <end position="80"/>
    </location>
</feature>
<comment type="caution">
    <text evidence="9">The sequence shown here is derived from an EMBL/GenBank/DDBJ whole genome shotgun (WGS) entry which is preliminary data.</text>
</comment>
<evidence type="ECO:0000313" key="10">
    <source>
        <dbReference type="Proteomes" id="UP001515100"/>
    </source>
</evidence>
<evidence type="ECO:0000256" key="1">
    <source>
        <dbReference type="ARBA" id="ARBA00004651"/>
    </source>
</evidence>